<dbReference type="RefSeq" id="XP_016256650.1">
    <property type="nucleotide sequence ID" value="XM_016412975.1"/>
</dbReference>
<sequence>MSNHFVNFGFGILKLTVEIGILAAASVQQYFAIRIALLNLCCDIGTSVGYKISSAIWQGTMPEKLALDLPSES</sequence>
<accession>A0A0D2DL42</accession>
<dbReference type="Proteomes" id="UP000053342">
    <property type="component" value="Unassembled WGS sequence"/>
</dbReference>
<dbReference type="OrthoDB" id="4078873at2759"/>
<dbReference type="GeneID" id="27363398"/>
<dbReference type="HOGENOM" id="CLU_2704812_0_0_1"/>
<dbReference type="VEuPathDB" id="FungiDB:PV06_11324"/>
<reference evidence="1 2" key="1">
    <citation type="submission" date="2015-01" db="EMBL/GenBank/DDBJ databases">
        <title>The Genome Sequence of Exophiala oligosperma CBS72588.</title>
        <authorList>
            <consortium name="The Broad Institute Genomics Platform"/>
            <person name="Cuomo C."/>
            <person name="de Hoog S."/>
            <person name="Gorbushina A."/>
            <person name="Stielow B."/>
            <person name="Teixiera M."/>
            <person name="Abouelleil A."/>
            <person name="Chapman S.B."/>
            <person name="Priest M."/>
            <person name="Young S.K."/>
            <person name="Wortman J."/>
            <person name="Nusbaum C."/>
            <person name="Birren B."/>
        </authorList>
    </citation>
    <scope>NUCLEOTIDE SEQUENCE [LARGE SCALE GENOMIC DNA]</scope>
    <source>
        <strain evidence="1 2">CBS 72588</strain>
    </source>
</reference>
<name>A0A0D2DL42_9EURO</name>
<organism evidence="1 2">
    <name type="scientific">Exophiala oligosperma</name>
    <dbReference type="NCBI Taxonomy" id="215243"/>
    <lineage>
        <taxon>Eukaryota</taxon>
        <taxon>Fungi</taxon>
        <taxon>Dikarya</taxon>
        <taxon>Ascomycota</taxon>
        <taxon>Pezizomycotina</taxon>
        <taxon>Eurotiomycetes</taxon>
        <taxon>Chaetothyriomycetidae</taxon>
        <taxon>Chaetothyriales</taxon>
        <taxon>Herpotrichiellaceae</taxon>
        <taxon>Exophiala</taxon>
    </lineage>
</organism>
<dbReference type="EMBL" id="KN847358">
    <property type="protein sequence ID" value="KIW36434.1"/>
    <property type="molecule type" value="Genomic_DNA"/>
</dbReference>
<keyword evidence="2" id="KW-1185">Reference proteome</keyword>
<evidence type="ECO:0000313" key="2">
    <source>
        <dbReference type="Proteomes" id="UP000053342"/>
    </source>
</evidence>
<protein>
    <submittedName>
        <fullName evidence="1">Uncharacterized protein</fullName>
    </submittedName>
</protein>
<gene>
    <name evidence="1" type="ORF">PV06_11324</name>
</gene>
<evidence type="ECO:0000313" key="1">
    <source>
        <dbReference type="EMBL" id="KIW36434.1"/>
    </source>
</evidence>
<proteinExistence type="predicted"/>
<dbReference type="AlphaFoldDB" id="A0A0D2DL42"/>